<organism evidence="1 2">
    <name type="scientific">Dendrothele bispora (strain CBS 962.96)</name>
    <dbReference type="NCBI Taxonomy" id="1314807"/>
    <lineage>
        <taxon>Eukaryota</taxon>
        <taxon>Fungi</taxon>
        <taxon>Dikarya</taxon>
        <taxon>Basidiomycota</taxon>
        <taxon>Agaricomycotina</taxon>
        <taxon>Agaricomycetes</taxon>
        <taxon>Agaricomycetidae</taxon>
        <taxon>Agaricales</taxon>
        <taxon>Agaricales incertae sedis</taxon>
        <taxon>Dendrothele</taxon>
    </lineage>
</organism>
<dbReference type="Proteomes" id="UP000297245">
    <property type="component" value="Unassembled WGS sequence"/>
</dbReference>
<accession>A0A4S8M445</accession>
<sequence length="208" mass="22013">MTFSSIELMKTSGLMDDIDEASLHVYAGVEVAVWTFTKAAYRLGETVKDAVELNEQTSRARVLVELPAHLETHESLPNALTSAPSSGSPATRQPKRIYAEDYSSFVLSTRDPLDIPSGASTAFQIKLGAKKLPAGRACSAHETSAVAASMTVYSRISVILLDKSASLYPHSPLSTTPIILTVPASAPAYPSTFSVSSPSSPAFPPSSP</sequence>
<keyword evidence="2" id="KW-1185">Reference proteome</keyword>
<reference evidence="1 2" key="1">
    <citation type="journal article" date="2019" name="Nat. Ecol. Evol.">
        <title>Megaphylogeny resolves global patterns of mushroom evolution.</title>
        <authorList>
            <person name="Varga T."/>
            <person name="Krizsan K."/>
            <person name="Foldi C."/>
            <person name="Dima B."/>
            <person name="Sanchez-Garcia M."/>
            <person name="Sanchez-Ramirez S."/>
            <person name="Szollosi G.J."/>
            <person name="Szarkandi J.G."/>
            <person name="Papp V."/>
            <person name="Albert L."/>
            <person name="Andreopoulos W."/>
            <person name="Angelini C."/>
            <person name="Antonin V."/>
            <person name="Barry K.W."/>
            <person name="Bougher N.L."/>
            <person name="Buchanan P."/>
            <person name="Buyck B."/>
            <person name="Bense V."/>
            <person name="Catcheside P."/>
            <person name="Chovatia M."/>
            <person name="Cooper J."/>
            <person name="Damon W."/>
            <person name="Desjardin D."/>
            <person name="Finy P."/>
            <person name="Geml J."/>
            <person name="Haridas S."/>
            <person name="Hughes K."/>
            <person name="Justo A."/>
            <person name="Karasinski D."/>
            <person name="Kautmanova I."/>
            <person name="Kiss B."/>
            <person name="Kocsube S."/>
            <person name="Kotiranta H."/>
            <person name="LaButti K.M."/>
            <person name="Lechner B.E."/>
            <person name="Liimatainen K."/>
            <person name="Lipzen A."/>
            <person name="Lukacs Z."/>
            <person name="Mihaltcheva S."/>
            <person name="Morgado L.N."/>
            <person name="Niskanen T."/>
            <person name="Noordeloos M.E."/>
            <person name="Ohm R.A."/>
            <person name="Ortiz-Santana B."/>
            <person name="Ovrebo C."/>
            <person name="Racz N."/>
            <person name="Riley R."/>
            <person name="Savchenko A."/>
            <person name="Shiryaev A."/>
            <person name="Soop K."/>
            <person name="Spirin V."/>
            <person name="Szebenyi C."/>
            <person name="Tomsovsky M."/>
            <person name="Tulloss R.E."/>
            <person name="Uehling J."/>
            <person name="Grigoriev I.V."/>
            <person name="Vagvolgyi C."/>
            <person name="Papp T."/>
            <person name="Martin F.M."/>
            <person name="Miettinen O."/>
            <person name="Hibbett D.S."/>
            <person name="Nagy L.G."/>
        </authorList>
    </citation>
    <scope>NUCLEOTIDE SEQUENCE [LARGE SCALE GENOMIC DNA]</scope>
    <source>
        <strain evidence="1 2">CBS 962.96</strain>
    </source>
</reference>
<evidence type="ECO:0000313" key="2">
    <source>
        <dbReference type="Proteomes" id="UP000297245"/>
    </source>
</evidence>
<evidence type="ECO:0000313" key="1">
    <source>
        <dbReference type="EMBL" id="THU96711.1"/>
    </source>
</evidence>
<dbReference type="OrthoDB" id="1918at2759"/>
<dbReference type="EMBL" id="ML179170">
    <property type="protein sequence ID" value="THU96711.1"/>
    <property type="molecule type" value="Genomic_DNA"/>
</dbReference>
<dbReference type="AlphaFoldDB" id="A0A4S8M445"/>
<gene>
    <name evidence="1" type="ORF">K435DRAFT_965861</name>
</gene>
<protein>
    <submittedName>
        <fullName evidence="1">Uncharacterized protein</fullName>
    </submittedName>
</protein>
<proteinExistence type="predicted"/>
<name>A0A4S8M445_DENBC</name>